<keyword evidence="3" id="KW-1185">Reference proteome</keyword>
<evidence type="ECO:0000259" key="1">
    <source>
        <dbReference type="Pfam" id="PF00005"/>
    </source>
</evidence>
<dbReference type="GO" id="GO:0016887">
    <property type="term" value="F:ATP hydrolysis activity"/>
    <property type="evidence" value="ECO:0007669"/>
    <property type="project" value="InterPro"/>
</dbReference>
<dbReference type="InterPro" id="IPR027417">
    <property type="entry name" value="P-loop_NTPase"/>
</dbReference>
<feature type="domain" description="ABC transporter" evidence="1">
    <location>
        <begin position="7"/>
        <end position="49"/>
    </location>
</feature>
<protein>
    <submittedName>
        <fullName evidence="2">ABC transporter</fullName>
    </submittedName>
</protein>
<evidence type="ECO:0000313" key="3">
    <source>
        <dbReference type="Proteomes" id="UP000190105"/>
    </source>
</evidence>
<accession>A0A1T4XIC8</accession>
<proteinExistence type="predicted"/>
<dbReference type="STRING" id="1147123.SAMN05443428_109111"/>
<dbReference type="OrthoDB" id="9785080at2"/>
<dbReference type="Gene3D" id="3.40.50.300">
    <property type="entry name" value="P-loop containing nucleotide triphosphate hydrolases"/>
    <property type="match status" value="1"/>
</dbReference>
<sequence>MAEFVYENLLDYGIDEMGKNVSGGQRQRICLARVLFRKPELLILDEPFSALDNENKISIMKGLLQYISDNNFSLIVLPMIMRLKSSLQK</sequence>
<dbReference type="AlphaFoldDB" id="A0A1T4XIC8"/>
<dbReference type="GO" id="GO:0015421">
    <property type="term" value="F:ABC-type oligopeptide transporter activity"/>
    <property type="evidence" value="ECO:0007669"/>
    <property type="project" value="TreeGrafter"/>
</dbReference>
<name>A0A1T4XIC8_9CLOT</name>
<dbReference type="InterPro" id="IPR003439">
    <property type="entry name" value="ABC_transporter-like_ATP-bd"/>
</dbReference>
<dbReference type="SUPFAM" id="SSF52540">
    <property type="entry name" value="P-loop containing nucleoside triphosphate hydrolases"/>
    <property type="match status" value="1"/>
</dbReference>
<dbReference type="GO" id="GO:0005524">
    <property type="term" value="F:ATP binding"/>
    <property type="evidence" value="ECO:0007669"/>
    <property type="project" value="InterPro"/>
</dbReference>
<dbReference type="PANTHER" id="PTHR43394:SF1">
    <property type="entry name" value="ATP-BINDING CASSETTE SUB-FAMILY B MEMBER 10, MITOCHONDRIAL"/>
    <property type="match status" value="1"/>
</dbReference>
<dbReference type="Pfam" id="PF00005">
    <property type="entry name" value="ABC_tran"/>
    <property type="match status" value="1"/>
</dbReference>
<dbReference type="Proteomes" id="UP000190105">
    <property type="component" value="Unassembled WGS sequence"/>
</dbReference>
<dbReference type="PANTHER" id="PTHR43394">
    <property type="entry name" value="ATP-DEPENDENT PERMEASE MDL1, MITOCHONDRIAL"/>
    <property type="match status" value="1"/>
</dbReference>
<dbReference type="EMBL" id="FUYH01000009">
    <property type="protein sequence ID" value="SKA89342.1"/>
    <property type="molecule type" value="Genomic_DNA"/>
</dbReference>
<gene>
    <name evidence="2" type="ORF">SAMN05443428_109111</name>
</gene>
<organism evidence="2 3">
    <name type="scientific">Caloramator quimbayensis</name>
    <dbReference type="NCBI Taxonomy" id="1147123"/>
    <lineage>
        <taxon>Bacteria</taxon>
        <taxon>Bacillati</taxon>
        <taxon>Bacillota</taxon>
        <taxon>Clostridia</taxon>
        <taxon>Eubacteriales</taxon>
        <taxon>Clostridiaceae</taxon>
        <taxon>Caloramator</taxon>
    </lineage>
</organism>
<dbReference type="RefSeq" id="WP_078696529.1">
    <property type="nucleotide sequence ID" value="NZ_FUYH01000009.1"/>
</dbReference>
<evidence type="ECO:0000313" key="2">
    <source>
        <dbReference type="EMBL" id="SKA89342.1"/>
    </source>
</evidence>
<dbReference type="InterPro" id="IPR039421">
    <property type="entry name" value="Type_1_exporter"/>
</dbReference>
<reference evidence="3" key="1">
    <citation type="submission" date="2017-02" db="EMBL/GenBank/DDBJ databases">
        <authorList>
            <person name="Varghese N."/>
            <person name="Submissions S."/>
        </authorList>
    </citation>
    <scope>NUCLEOTIDE SEQUENCE [LARGE SCALE GENOMIC DNA]</scope>
    <source>
        <strain evidence="3">USBA 833</strain>
    </source>
</reference>